<sequence>GRSVVPGLLGGCGGLQHHSRNLVVGLAGRLSCLWTQTGCGEITNENC</sequence>
<reference evidence="1" key="2">
    <citation type="submission" date="2016-06" db="EMBL/GenBank/DDBJ databases">
        <title>The genome of a short-lived fish provides insights into sex chromosome evolution and the genetic control of aging.</title>
        <authorList>
            <person name="Reichwald K."/>
            <person name="Felder M."/>
            <person name="Petzold A."/>
            <person name="Koch P."/>
            <person name="Groth M."/>
            <person name="Platzer M."/>
        </authorList>
    </citation>
    <scope>NUCLEOTIDE SEQUENCE</scope>
    <source>
        <tissue evidence="1">Brain</tissue>
    </source>
</reference>
<keyword evidence="1" id="KW-0675">Receptor</keyword>
<reference evidence="1" key="1">
    <citation type="submission" date="2016-05" db="EMBL/GenBank/DDBJ databases">
        <authorList>
            <person name="Lavstsen T."/>
            <person name="Jespersen J.S."/>
        </authorList>
    </citation>
    <scope>NUCLEOTIDE SEQUENCE</scope>
    <source>
        <tissue evidence="1">Brain</tissue>
    </source>
</reference>
<dbReference type="EMBL" id="HADX01003731">
    <property type="protein sequence ID" value="SBP25963.1"/>
    <property type="molecule type" value="Transcribed_RNA"/>
</dbReference>
<name>A0A1A7Y6N8_9TELE</name>
<gene>
    <name evidence="1" type="primary">HTR3A</name>
</gene>
<dbReference type="AlphaFoldDB" id="A0A1A7Y6N8"/>
<accession>A0A1A7Y6N8</accession>
<evidence type="ECO:0000313" key="1">
    <source>
        <dbReference type="EMBL" id="SBP25963.1"/>
    </source>
</evidence>
<protein>
    <submittedName>
        <fullName evidence="1">5-hydroxytryptamine (Serotonin) receptor 3A, ionotropic</fullName>
    </submittedName>
</protein>
<organism evidence="1">
    <name type="scientific">Iconisemion striatum</name>
    <dbReference type="NCBI Taxonomy" id="60296"/>
    <lineage>
        <taxon>Eukaryota</taxon>
        <taxon>Metazoa</taxon>
        <taxon>Chordata</taxon>
        <taxon>Craniata</taxon>
        <taxon>Vertebrata</taxon>
        <taxon>Euteleostomi</taxon>
        <taxon>Actinopterygii</taxon>
        <taxon>Neopterygii</taxon>
        <taxon>Teleostei</taxon>
        <taxon>Neoteleostei</taxon>
        <taxon>Acanthomorphata</taxon>
        <taxon>Ovalentaria</taxon>
        <taxon>Atherinomorphae</taxon>
        <taxon>Cyprinodontiformes</taxon>
        <taxon>Nothobranchiidae</taxon>
        <taxon>Iconisemion</taxon>
    </lineage>
</organism>
<feature type="non-terminal residue" evidence="1">
    <location>
        <position position="1"/>
    </location>
</feature>
<proteinExistence type="predicted"/>